<gene>
    <name evidence="4" type="ORF">BB561_001898</name>
</gene>
<evidence type="ECO:0000256" key="1">
    <source>
        <dbReference type="ARBA" id="ARBA00010997"/>
    </source>
</evidence>
<feature type="domain" description="BRO1" evidence="3">
    <location>
        <begin position="89"/>
        <end position="512"/>
    </location>
</feature>
<dbReference type="Gene3D" id="1.25.40.280">
    <property type="entry name" value="alix/aip1 like domains"/>
    <property type="match status" value="1"/>
</dbReference>
<dbReference type="InterPro" id="IPR038499">
    <property type="entry name" value="BRO1_sf"/>
</dbReference>
<dbReference type="GO" id="GO:0005886">
    <property type="term" value="C:plasma membrane"/>
    <property type="evidence" value="ECO:0007669"/>
    <property type="project" value="TreeGrafter"/>
</dbReference>
<organism evidence="4 5">
    <name type="scientific">Smittium simulii</name>
    <dbReference type="NCBI Taxonomy" id="133385"/>
    <lineage>
        <taxon>Eukaryota</taxon>
        <taxon>Fungi</taxon>
        <taxon>Fungi incertae sedis</taxon>
        <taxon>Zoopagomycota</taxon>
        <taxon>Kickxellomycotina</taxon>
        <taxon>Harpellomycetes</taxon>
        <taxon>Harpellales</taxon>
        <taxon>Legeriomycetaceae</taxon>
        <taxon>Smittium</taxon>
    </lineage>
</organism>
<proteinExistence type="inferred from homology"/>
<dbReference type="STRING" id="133385.A0A2T9YSM1"/>
<dbReference type="GO" id="GO:0071467">
    <property type="term" value="P:cellular response to pH"/>
    <property type="evidence" value="ECO:0007669"/>
    <property type="project" value="InterPro"/>
</dbReference>
<name>A0A2T9YSM1_9FUNG</name>
<reference evidence="4 5" key="1">
    <citation type="journal article" date="2018" name="MBio">
        <title>Comparative Genomics Reveals the Core Gene Toolbox for the Fungus-Insect Symbiosis.</title>
        <authorList>
            <person name="Wang Y."/>
            <person name="Stata M."/>
            <person name="Wang W."/>
            <person name="Stajich J.E."/>
            <person name="White M.M."/>
            <person name="Moncalvo J.M."/>
        </authorList>
    </citation>
    <scope>NUCLEOTIDE SEQUENCE [LARGE SCALE GENOMIC DNA]</scope>
    <source>
        <strain evidence="4 5">SWE-8-4</strain>
    </source>
</reference>
<dbReference type="OrthoDB" id="10266451at2759"/>
<accession>A0A2T9YSM1</accession>
<evidence type="ECO:0000313" key="4">
    <source>
        <dbReference type="EMBL" id="PVU95353.1"/>
    </source>
</evidence>
<dbReference type="AlphaFoldDB" id="A0A2T9YSM1"/>
<dbReference type="Pfam" id="PF03097">
    <property type="entry name" value="BRO1"/>
    <property type="match status" value="1"/>
</dbReference>
<dbReference type="SMART" id="SM01041">
    <property type="entry name" value="BRO1"/>
    <property type="match status" value="1"/>
</dbReference>
<sequence>MIPYLRLPTFKSVSLMGLVHNTGSFNSSILIEKLVLLTEAREEMRVLLKQQDKLADYSSAMSILSSIKKYVSELHSLEKLVAENPCLEFTLNIVFIWKSALVETAFGAISGLYTKKILNATKNDKLLDIKSSAHSKLSFKSAITGKLKNKGSSKLYTQSNIPEYSTNAHPATENQEPPYFNYGSDQSNPSGIVSNFNQKQSQDPNIEFEKANTLFTLGLSKIYYSYILFDGFEICFDSELTNQMLPVETNTRTSLIGDSKNLTMLKKMFPFKKIKSRDGKEHSEQLFDDWAQRISQAVKELRESAGLFQYILTELANTQNIDLTNSDLNPTVLLMLQKISLADADRLVASNAIKLNYKPSIISRMLLYVSEQYNSALNLSESLKLDSLLAINSNFLKLLKRKKQFVYGLALIFLAKDSFKINELGLSVAYIKEAKSIFTLLVSSRYNFLIISNIEGILEQTEQLYAMYNRTNDTHGFERIPSLSELKSKIPSGRPFNDIATYNPIEQTQLYF</sequence>
<dbReference type="EMBL" id="MBFR01000059">
    <property type="protein sequence ID" value="PVU95353.1"/>
    <property type="molecule type" value="Genomic_DNA"/>
</dbReference>
<keyword evidence="5" id="KW-1185">Reference proteome</keyword>
<comment type="caution">
    <text evidence="4">The sequence shown here is derived from an EMBL/GenBank/DDBJ whole genome shotgun (WGS) entry which is preliminary data.</text>
</comment>
<protein>
    <recommendedName>
        <fullName evidence="2">pH-response regulator protein palC</fullName>
    </recommendedName>
</protein>
<dbReference type="PANTHER" id="PTHR40463">
    <property type="entry name" value="PH-RESPONSE REGULATOR PROTEIN PALC"/>
    <property type="match status" value="1"/>
</dbReference>
<dbReference type="Proteomes" id="UP000245383">
    <property type="component" value="Unassembled WGS sequence"/>
</dbReference>
<comment type="similarity">
    <text evidence="1">Belongs to the palC family.</text>
</comment>
<evidence type="ECO:0000313" key="5">
    <source>
        <dbReference type="Proteomes" id="UP000245383"/>
    </source>
</evidence>
<evidence type="ECO:0000256" key="2">
    <source>
        <dbReference type="ARBA" id="ARBA00022193"/>
    </source>
</evidence>
<dbReference type="PANTHER" id="PTHR40463:SF1">
    <property type="entry name" value="PH-RESPONSE REGULATOR PROTEIN PALC"/>
    <property type="match status" value="1"/>
</dbReference>
<dbReference type="PROSITE" id="PS51180">
    <property type="entry name" value="BRO1"/>
    <property type="match status" value="1"/>
</dbReference>
<dbReference type="InterPro" id="IPR004328">
    <property type="entry name" value="BRO1_dom"/>
</dbReference>
<evidence type="ECO:0000259" key="3">
    <source>
        <dbReference type="PROSITE" id="PS51180"/>
    </source>
</evidence>
<dbReference type="InterPro" id="IPR037505">
    <property type="entry name" value="pH-resp_palC"/>
</dbReference>